<gene>
    <name evidence="2" type="ORF">CVV64_11980</name>
</gene>
<dbReference type="GO" id="GO:0016787">
    <property type="term" value="F:hydrolase activity"/>
    <property type="evidence" value="ECO:0007669"/>
    <property type="project" value="UniProtKB-KW"/>
</dbReference>
<keyword evidence="2" id="KW-0378">Hydrolase</keyword>
<comment type="caution">
    <text evidence="2">The sequence shown here is derived from an EMBL/GenBank/DDBJ whole genome shotgun (WGS) entry which is preliminary data.</text>
</comment>
<dbReference type="AlphaFoldDB" id="A0A2N1PNE0"/>
<dbReference type="SUPFAM" id="SSF53474">
    <property type="entry name" value="alpha/beta-Hydrolases"/>
    <property type="match status" value="1"/>
</dbReference>
<dbReference type="PANTHER" id="PTHR43433:SF1">
    <property type="entry name" value="BLL5160 PROTEIN"/>
    <property type="match status" value="1"/>
</dbReference>
<proteinExistence type="predicted"/>
<name>A0A2N1PNE0_9BACT</name>
<protein>
    <submittedName>
        <fullName evidence="2">Alpha/beta hydrolase</fullName>
    </submittedName>
</protein>
<dbReference type="Proteomes" id="UP000233256">
    <property type="component" value="Unassembled WGS sequence"/>
</dbReference>
<reference evidence="2 3" key="1">
    <citation type="journal article" date="2017" name="ISME J.">
        <title>Potential for microbial H2 and metal transformations associated with novel bacteria and archaea in deep terrestrial subsurface sediments.</title>
        <authorList>
            <person name="Hernsdorf A.W."/>
            <person name="Amano Y."/>
            <person name="Miyakawa K."/>
            <person name="Ise K."/>
            <person name="Suzuki Y."/>
            <person name="Anantharaman K."/>
            <person name="Probst A."/>
            <person name="Burstein D."/>
            <person name="Thomas B.C."/>
            <person name="Banfield J.F."/>
        </authorList>
    </citation>
    <scope>NUCLEOTIDE SEQUENCE [LARGE SCALE GENOMIC DNA]</scope>
    <source>
        <strain evidence="2">HGW-Wallbacteria-1</strain>
    </source>
</reference>
<dbReference type="InterPro" id="IPR029058">
    <property type="entry name" value="AB_hydrolase_fold"/>
</dbReference>
<dbReference type="EMBL" id="PGXC01000010">
    <property type="protein sequence ID" value="PKK89865.1"/>
    <property type="molecule type" value="Genomic_DNA"/>
</dbReference>
<sequence>MNRSMPTPVRVSTAKGFIEYLDSGSETDTAPVLCLHGAMGGYDQSWALGETILESGYRTLSLSRPGYPGTPMSSGHSPEEQADLYAALMDTLGINKITVAAISGGGPSAIQFALRHREKCERLILCSTLAEPSKTKIPFSFKIFTILARFPFFTRFMKRNAVNNLNRVMTRSIADEKIRSRTMADEGVMKLFRIVLIGMYDNIDQRLEGTAADIRMSQTFTAPIEEIRVPTLIIHGTDDKVVPFSEHGKKLAQSIPDAVLCSIEGGEHVSIFTHRKMVRAAVRKFMS</sequence>
<organism evidence="2 3">
    <name type="scientific">Candidatus Wallbacteria bacterium HGW-Wallbacteria-1</name>
    <dbReference type="NCBI Taxonomy" id="2013854"/>
    <lineage>
        <taxon>Bacteria</taxon>
        <taxon>Candidatus Walliibacteriota</taxon>
    </lineage>
</organism>
<evidence type="ECO:0000259" key="1">
    <source>
        <dbReference type="Pfam" id="PF00561"/>
    </source>
</evidence>
<dbReference type="InterPro" id="IPR050471">
    <property type="entry name" value="AB_hydrolase"/>
</dbReference>
<dbReference type="Pfam" id="PF00561">
    <property type="entry name" value="Abhydrolase_1"/>
    <property type="match status" value="1"/>
</dbReference>
<dbReference type="InterPro" id="IPR000073">
    <property type="entry name" value="AB_hydrolase_1"/>
</dbReference>
<dbReference type="PANTHER" id="PTHR43433">
    <property type="entry name" value="HYDROLASE, ALPHA/BETA FOLD FAMILY PROTEIN"/>
    <property type="match status" value="1"/>
</dbReference>
<feature type="domain" description="AB hydrolase-1" evidence="1">
    <location>
        <begin position="31"/>
        <end position="274"/>
    </location>
</feature>
<dbReference type="Gene3D" id="3.40.50.1820">
    <property type="entry name" value="alpha/beta hydrolase"/>
    <property type="match status" value="1"/>
</dbReference>
<evidence type="ECO:0000313" key="3">
    <source>
        <dbReference type="Proteomes" id="UP000233256"/>
    </source>
</evidence>
<evidence type="ECO:0000313" key="2">
    <source>
        <dbReference type="EMBL" id="PKK89865.1"/>
    </source>
</evidence>
<accession>A0A2N1PNE0</accession>